<protein>
    <recommendedName>
        <fullName evidence="4">Malonyl CoA-acyl carrier protein transacylase</fullName>
        <ecNumber evidence="4">2.3.1.39</ecNumber>
    </recommendedName>
</protein>
<dbReference type="InParanoid" id="A0A540VHJ3"/>
<reference evidence="7 8" key="1">
    <citation type="submission" date="2019-06" db="EMBL/GenBank/DDBJ databases">
        <title>Genome sequence of Litorilinea aerophila BAA-2444.</title>
        <authorList>
            <person name="Maclea K.S."/>
            <person name="Maurais E.G."/>
            <person name="Iannazzi L.C."/>
        </authorList>
    </citation>
    <scope>NUCLEOTIDE SEQUENCE [LARGE SCALE GENOMIC DNA]</scope>
    <source>
        <strain evidence="7 8">ATCC BAA-2444</strain>
    </source>
</reference>
<dbReference type="Pfam" id="PF00698">
    <property type="entry name" value="Acyl_transf_1"/>
    <property type="match status" value="1"/>
</dbReference>
<dbReference type="InterPro" id="IPR016035">
    <property type="entry name" value="Acyl_Trfase/lysoPLipase"/>
</dbReference>
<keyword evidence="1 4" id="KW-0808">Transferase</keyword>
<dbReference type="FunFam" id="3.30.70.250:FF:000001">
    <property type="entry name" value="Malonyl CoA-acyl carrier protein transacylase"/>
    <property type="match status" value="1"/>
</dbReference>
<dbReference type="InterPro" id="IPR016036">
    <property type="entry name" value="Malonyl_transacylase_ACP-bd"/>
</dbReference>
<evidence type="ECO:0000256" key="4">
    <source>
        <dbReference type="PIRNR" id="PIRNR000446"/>
    </source>
</evidence>
<proteinExistence type="inferred from homology"/>
<evidence type="ECO:0000313" key="7">
    <source>
        <dbReference type="EMBL" id="TQE96161.1"/>
    </source>
</evidence>
<dbReference type="InterPro" id="IPR014043">
    <property type="entry name" value="Acyl_transferase_dom"/>
</dbReference>
<comment type="similarity">
    <text evidence="4">Belongs to the fabD family.</text>
</comment>
<feature type="active site" evidence="5">
    <location>
        <position position="227"/>
    </location>
</feature>
<evidence type="ECO:0000313" key="8">
    <source>
        <dbReference type="Proteomes" id="UP000317371"/>
    </source>
</evidence>
<dbReference type="Proteomes" id="UP000317371">
    <property type="component" value="Unassembled WGS sequence"/>
</dbReference>
<dbReference type="SUPFAM" id="SSF52151">
    <property type="entry name" value="FabD/lysophospholipase-like"/>
    <property type="match status" value="1"/>
</dbReference>
<dbReference type="PANTHER" id="PTHR42681:SF1">
    <property type="entry name" value="MALONYL-COA-ACYL CARRIER PROTEIN TRANSACYLASE, MITOCHONDRIAL"/>
    <property type="match status" value="1"/>
</dbReference>
<dbReference type="FunCoup" id="A0A540VHJ3">
    <property type="interactions" value="495"/>
</dbReference>
<comment type="caution">
    <text evidence="7">The sequence shown here is derived from an EMBL/GenBank/DDBJ whole genome shotgun (WGS) entry which is preliminary data.</text>
</comment>
<evidence type="ECO:0000256" key="3">
    <source>
        <dbReference type="ARBA" id="ARBA00048462"/>
    </source>
</evidence>
<dbReference type="InterPro" id="IPR024925">
    <property type="entry name" value="Malonyl_CoA-ACP_transAc"/>
</dbReference>
<dbReference type="GO" id="GO:0006633">
    <property type="term" value="P:fatty acid biosynthetic process"/>
    <property type="evidence" value="ECO:0007669"/>
    <property type="project" value="TreeGrafter"/>
</dbReference>
<dbReference type="InterPro" id="IPR004410">
    <property type="entry name" value="Malonyl_CoA-ACP_transAc_FabD"/>
</dbReference>
<evidence type="ECO:0000259" key="6">
    <source>
        <dbReference type="SMART" id="SM00827"/>
    </source>
</evidence>
<sequence>MTVEFPLIHQHLLGGERAVALLFPGQGSQFVGMVDDLVAAYPAAQAAMAEADEILGFALSELCRQGPEEVLTDTINAQPALLAASVAILRALESELEGLQAQAGSSGQPVFVAGHSLGEYTALVAAGSLTYADGLRLVRERGRLMKEAGEQTPGMMAAVLGLEEEAIAAICSEVQERTGGVVQVANDNCPGQVVISGDRTGMEAAMAALEAAGARRVVPLAVSVASHSPLMAPAAIALQEAIAATPITPPRVPLIANTTARPLSSPDEIRQELASQLTGSVRWTASMRFAVEAGVTDFVELGPGDVLTKLMRRIDSGARRHTVNTPEGVRAFVDWLRSPQNPK</sequence>
<dbReference type="AlphaFoldDB" id="A0A540VHJ3"/>
<dbReference type="Gene3D" id="3.30.70.250">
    <property type="entry name" value="Malonyl-CoA ACP transacylase, ACP-binding"/>
    <property type="match status" value="1"/>
</dbReference>
<dbReference type="GO" id="GO:0004314">
    <property type="term" value="F:[acyl-carrier-protein] S-malonyltransferase activity"/>
    <property type="evidence" value="ECO:0007669"/>
    <property type="project" value="UniProtKB-EC"/>
</dbReference>
<accession>A0A540VHJ3</accession>
<dbReference type="InterPro" id="IPR001227">
    <property type="entry name" value="Ac_transferase_dom_sf"/>
</dbReference>
<dbReference type="EC" id="2.3.1.39" evidence="4"/>
<dbReference type="InterPro" id="IPR050858">
    <property type="entry name" value="Mal-CoA-ACP_Trans/PKS_FabD"/>
</dbReference>
<dbReference type="EMBL" id="VIGC01000009">
    <property type="protein sequence ID" value="TQE96161.1"/>
    <property type="molecule type" value="Genomic_DNA"/>
</dbReference>
<keyword evidence="8" id="KW-1185">Reference proteome</keyword>
<evidence type="ECO:0000256" key="1">
    <source>
        <dbReference type="ARBA" id="ARBA00022679"/>
    </source>
</evidence>
<organism evidence="7 8">
    <name type="scientific">Litorilinea aerophila</name>
    <dbReference type="NCBI Taxonomy" id="1204385"/>
    <lineage>
        <taxon>Bacteria</taxon>
        <taxon>Bacillati</taxon>
        <taxon>Chloroflexota</taxon>
        <taxon>Caldilineae</taxon>
        <taxon>Caldilineales</taxon>
        <taxon>Caldilineaceae</taxon>
        <taxon>Litorilinea</taxon>
    </lineage>
</organism>
<dbReference type="SMART" id="SM00827">
    <property type="entry name" value="PKS_AT"/>
    <property type="match status" value="1"/>
</dbReference>
<dbReference type="PIRSF" id="PIRSF000446">
    <property type="entry name" value="Mct"/>
    <property type="match status" value="1"/>
</dbReference>
<dbReference type="Gene3D" id="3.40.366.10">
    <property type="entry name" value="Malonyl-Coenzyme A Acyl Carrier Protein, domain 2"/>
    <property type="match status" value="1"/>
</dbReference>
<dbReference type="PANTHER" id="PTHR42681">
    <property type="entry name" value="MALONYL-COA-ACYL CARRIER PROTEIN TRANSACYLASE, MITOCHONDRIAL"/>
    <property type="match status" value="1"/>
</dbReference>
<dbReference type="NCBIfam" id="TIGR00128">
    <property type="entry name" value="fabD"/>
    <property type="match status" value="1"/>
</dbReference>
<comment type="catalytic activity">
    <reaction evidence="3 4">
        <text>holo-[ACP] + malonyl-CoA = malonyl-[ACP] + CoA</text>
        <dbReference type="Rhea" id="RHEA:41792"/>
        <dbReference type="Rhea" id="RHEA-COMP:9623"/>
        <dbReference type="Rhea" id="RHEA-COMP:9685"/>
        <dbReference type="ChEBI" id="CHEBI:57287"/>
        <dbReference type="ChEBI" id="CHEBI:57384"/>
        <dbReference type="ChEBI" id="CHEBI:64479"/>
        <dbReference type="ChEBI" id="CHEBI:78449"/>
        <dbReference type="EC" id="2.3.1.39"/>
    </reaction>
</comment>
<dbReference type="SUPFAM" id="SSF55048">
    <property type="entry name" value="Probable ACP-binding domain of malonyl-CoA ACP transacylase"/>
    <property type="match status" value="1"/>
</dbReference>
<evidence type="ECO:0000256" key="2">
    <source>
        <dbReference type="ARBA" id="ARBA00023315"/>
    </source>
</evidence>
<feature type="domain" description="Malonyl-CoA:ACP transacylase (MAT)" evidence="6">
    <location>
        <begin position="22"/>
        <end position="339"/>
    </location>
</feature>
<feature type="active site" evidence="5">
    <location>
        <position position="116"/>
    </location>
</feature>
<evidence type="ECO:0000256" key="5">
    <source>
        <dbReference type="PIRSR" id="PIRSR000446-1"/>
    </source>
</evidence>
<dbReference type="RefSeq" id="WP_141609714.1">
    <property type="nucleotide sequence ID" value="NZ_VIGC02000009.1"/>
</dbReference>
<gene>
    <name evidence="7" type="primary">fabD</name>
    <name evidence="7" type="ORF">FKZ61_08740</name>
</gene>
<name>A0A540VHJ3_9CHLR</name>
<dbReference type="OrthoDB" id="9805460at2"/>
<dbReference type="GO" id="GO:0005829">
    <property type="term" value="C:cytosol"/>
    <property type="evidence" value="ECO:0007669"/>
    <property type="project" value="TreeGrafter"/>
</dbReference>
<keyword evidence="2 4" id="KW-0012">Acyltransferase</keyword>